<keyword evidence="4" id="KW-1185">Reference proteome</keyword>
<dbReference type="Proteomes" id="UP001519863">
    <property type="component" value="Unassembled WGS sequence"/>
</dbReference>
<evidence type="ECO:0000313" key="3">
    <source>
        <dbReference type="EMBL" id="MBW6435963.1"/>
    </source>
</evidence>
<sequence>MPSRSRSRRSITSKLLAISISRSGGGKVRGGYPVAVTDPTLRASDAERYRVVAMLEKHAAAGRLTLDEFTERVDRALACRTHGDLAAVTADLPVPDTGPGSQTDDNRHLLWAFLAAALVLVVFSVVLGLAR</sequence>
<protein>
    <submittedName>
        <fullName evidence="3">DUF1707 domain-containing protein</fullName>
    </submittedName>
</protein>
<dbReference type="InterPro" id="IPR012551">
    <property type="entry name" value="DUF1707_SHOCT-like"/>
</dbReference>
<name>A0ABS7B4Q9_9ACTN</name>
<dbReference type="Pfam" id="PF08044">
    <property type="entry name" value="DUF1707"/>
    <property type="match status" value="1"/>
</dbReference>
<proteinExistence type="predicted"/>
<gene>
    <name evidence="3" type="ORF">KZ829_19665</name>
</gene>
<evidence type="ECO:0000256" key="1">
    <source>
        <dbReference type="SAM" id="Phobius"/>
    </source>
</evidence>
<feature type="transmembrane region" description="Helical" evidence="1">
    <location>
        <begin position="109"/>
        <end position="130"/>
    </location>
</feature>
<keyword evidence="1" id="KW-0472">Membrane</keyword>
<evidence type="ECO:0000259" key="2">
    <source>
        <dbReference type="Pfam" id="PF08044"/>
    </source>
</evidence>
<dbReference type="PANTHER" id="PTHR40763:SF4">
    <property type="entry name" value="DUF1707 DOMAIN-CONTAINING PROTEIN"/>
    <property type="match status" value="1"/>
</dbReference>
<accession>A0ABS7B4Q9</accession>
<dbReference type="PANTHER" id="PTHR40763">
    <property type="entry name" value="MEMBRANE PROTEIN-RELATED"/>
    <property type="match status" value="1"/>
</dbReference>
<keyword evidence="1" id="KW-1133">Transmembrane helix</keyword>
<comment type="caution">
    <text evidence="3">The sequence shown here is derived from an EMBL/GenBank/DDBJ whole genome shotgun (WGS) entry which is preliminary data.</text>
</comment>
<dbReference type="EMBL" id="JAHXZI010000010">
    <property type="protein sequence ID" value="MBW6435963.1"/>
    <property type="molecule type" value="Genomic_DNA"/>
</dbReference>
<feature type="domain" description="DUF1707" evidence="2">
    <location>
        <begin position="41"/>
        <end position="93"/>
    </location>
</feature>
<evidence type="ECO:0000313" key="4">
    <source>
        <dbReference type="Proteomes" id="UP001519863"/>
    </source>
</evidence>
<reference evidence="3 4" key="1">
    <citation type="journal article" date="2013" name="Antonie Van Leeuwenhoek">
        <title>Actinoplanes hulinensis sp. nov., a novel actinomycete isolated from soybean root (Glycine max (L.) Merr).</title>
        <authorList>
            <person name="Shen Y."/>
            <person name="Liu C."/>
            <person name="Wang X."/>
            <person name="Zhao J."/>
            <person name="Jia F."/>
            <person name="Zhang Y."/>
            <person name="Wang L."/>
            <person name="Yang D."/>
            <person name="Xiang W."/>
        </authorList>
    </citation>
    <scope>NUCLEOTIDE SEQUENCE [LARGE SCALE GENOMIC DNA]</scope>
    <source>
        <strain evidence="3 4">NEAU-M9</strain>
    </source>
</reference>
<organism evidence="3 4">
    <name type="scientific">Actinoplanes hulinensis</name>
    <dbReference type="NCBI Taxonomy" id="1144547"/>
    <lineage>
        <taxon>Bacteria</taxon>
        <taxon>Bacillati</taxon>
        <taxon>Actinomycetota</taxon>
        <taxon>Actinomycetes</taxon>
        <taxon>Micromonosporales</taxon>
        <taxon>Micromonosporaceae</taxon>
        <taxon>Actinoplanes</taxon>
    </lineage>
</organism>
<keyword evidence="1" id="KW-0812">Transmembrane</keyword>